<reference evidence="2 3" key="1">
    <citation type="submission" date="2024-04" db="EMBL/GenBank/DDBJ databases">
        <authorList>
            <person name="Fracassetti M."/>
        </authorList>
    </citation>
    <scope>NUCLEOTIDE SEQUENCE [LARGE SCALE GENOMIC DNA]</scope>
</reference>
<evidence type="ECO:0000313" key="2">
    <source>
        <dbReference type="EMBL" id="CAL1357759.1"/>
    </source>
</evidence>
<dbReference type="AlphaFoldDB" id="A0AAV2CMG7"/>
<name>A0AAV2CMG7_9ROSI</name>
<evidence type="ECO:0000256" key="1">
    <source>
        <dbReference type="SAM" id="MobiDB-lite"/>
    </source>
</evidence>
<evidence type="ECO:0000313" key="3">
    <source>
        <dbReference type="Proteomes" id="UP001497516"/>
    </source>
</evidence>
<accession>A0AAV2CMG7</accession>
<dbReference type="EMBL" id="OZ034813">
    <property type="protein sequence ID" value="CAL1357759.1"/>
    <property type="molecule type" value="Genomic_DNA"/>
</dbReference>
<proteinExistence type="predicted"/>
<organism evidence="2 3">
    <name type="scientific">Linum trigynum</name>
    <dbReference type="NCBI Taxonomy" id="586398"/>
    <lineage>
        <taxon>Eukaryota</taxon>
        <taxon>Viridiplantae</taxon>
        <taxon>Streptophyta</taxon>
        <taxon>Embryophyta</taxon>
        <taxon>Tracheophyta</taxon>
        <taxon>Spermatophyta</taxon>
        <taxon>Magnoliopsida</taxon>
        <taxon>eudicotyledons</taxon>
        <taxon>Gunneridae</taxon>
        <taxon>Pentapetalae</taxon>
        <taxon>rosids</taxon>
        <taxon>fabids</taxon>
        <taxon>Malpighiales</taxon>
        <taxon>Linaceae</taxon>
        <taxon>Linum</taxon>
    </lineage>
</organism>
<dbReference type="Proteomes" id="UP001497516">
    <property type="component" value="Chromosome 1"/>
</dbReference>
<sequence>MIGGRWRPTLSDDLKRAAEEGGNNIEQLRERSGSGAGDRAAGLQERRLDEGARGVRVLVALLLPQQKTTPHKWKTAPEDATC</sequence>
<keyword evidence="3" id="KW-1185">Reference proteome</keyword>
<feature type="region of interest" description="Disordered" evidence="1">
    <location>
        <begin position="20"/>
        <end position="47"/>
    </location>
</feature>
<gene>
    <name evidence="2" type="ORF">LTRI10_LOCUS5365</name>
</gene>
<protein>
    <submittedName>
        <fullName evidence="2">Uncharacterized protein</fullName>
    </submittedName>
</protein>